<dbReference type="AlphaFoldDB" id="A0A8A4TI16"/>
<dbReference type="Proteomes" id="UP000663929">
    <property type="component" value="Chromosome"/>
</dbReference>
<evidence type="ECO:0000256" key="3">
    <source>
        <dbReference type="SAM" id="Coils"/>
    </source>
</evidence>
<name>A0A8A4TI16_SULCO</name>
<feature type="coiled-coil region" evidence="3">
    <location>
        <begin position="287"/>
        <end position="314"/>
    </location>
</feature>
<comment type="subcellular location">
    <subcellularLocation>
        <location evidence="1">Membrane</location>
        <topology evidence="1">Single-pass membrane protein</topology>
    </subcellularLocation>
</comment>
<accession>A0A8A4TI16</accession>
<feature type="domain" description="Band 7" evidence="6">
    <location>
        <begin position="121"/>
        <end position="284"/>
    </location>
</feature>
<feature type="transmembrane region" description="Helical" evidence="5">
    <location>
        <begin position="104"/>
        <end position="126"/>
    </location>
</feature>
<proteinExistence type="predicted"/>
<feature type="region of interest" description="Disordered" evidence="4">
    <location>
        <begin position="1"/>
        <end position="79"/>
    </location>
</feature>
<feature type="compositionally biased region" description="Basic and acidic residues" evidence="4">
    <location>
        <begin position="400"/>
        <end position="413"/>
    </location>
</feature>
<dbReference type="EMBL" id="CP071793">
    <property type="protein sequence ID" value="QTD49263.1"/>
    <property type="molecule type" value="Genomic_DNA"/>
</dbReference>
<dbReference type="GO" id="GO:0007005">
    <property type="term" value="P:mitochondrion organization"/>
    <property type="evidence" value="ECO:0007669"/>
    <property type="project" value="TreeGrafter"/>
</dbReference>
<dbReference type="InterPro" id="IPR036013">
    <property type="entry name" value="Band_7/SPFH_dom_sf"/>
</dbReference>
<dbReference type="InterPro" id="IPR001107">
    <property type="entry name" value="Band_7"/>
</dbReference>
<dbReference type="PANTHER" id="PTHR23222:SF1">
    <property type="entry name" value="PROHIBITIN-2"/>
    <property type="match status" value="1"/>
</dbReference>
<organism evidence="7 8">
    <name type="scientific">Sulfidibacter corallicola</name>
    <dbReference type="NCBI Taxonomy" id="2818388"/>
    <lineage>
        <taxon>Bacteria</taxon>
        <taxon>Pseudomonadati</taxon>
        <taxon>Acidobacteriota</taxon>
        <taxon>Holophagae</taxon>
        <taxon>Acanthopleuribacterales</taxon>
        <taxon>Acanthopleuribacteraceae</taxon>
        <taxon>Sulfidibacter</taxon>
    </lineage>
</organism>
<keyword evidence="3" id="KW-0175">Coiled coil</keyword>
<keyword evidence="8" id="KW-1185">Reference proteome</keyword>
<dbReference type="Gene3D" id="3.30.479.30">
    <property type="entry name" value="Band 7 domain"/>
    <property type="match status" value="1"/>
</dbReference>
<dbReference type="PANTHER" id="PTHR23222">
    <property type="entry name" value="PROHIBITIN"/>
    <property type="match status" value="1"/>
</dbReference>
<sequence>MKSKKDTSPQDAEPRKDEPGSEPRPDESGADPSPNEAAADTEPHAATGGGGGSDDGNGGNGSGGDGDGEEAPKPRKGRFAAARAKIAERVANARHYLLTHRREIAIGILSFILALVILWPYIFIAIHSGQAGVYYSRFFGGTRVDERYDEGTHFIWPWDKLYIYDIRIQESKQVIEALARNGLTIKVHISIRYRPIRERLGYLHKNVGPKYLTKIVVPEIEMVVRETVGHYYPEEIYSTKREPIEKIIRNSKGEVGSRYIQVDDVIVRRIELPKMIQDAIQRKLQQEQESQEYVFRLEKERQEAERKRIEARGVRDFQEIVSSGISEHLLRWKGIKATLELAKSPNSKIVVIGSGKDGLPLILNTAEMDKYLEEHVPPKKGHNPKGTPVSPTGDPLLNNDPKEENKPASEESL</sequence>
<evidence type="ECO:0000256" key="5">
    <source>
        <dbReference type="SAM" id="Phobius"/>
    </source>
</evidence>
<dbReference type="SUPFAM" id="SSF117892">
    <property type="entry name" value="Band 7/SPFH domain"/>
    <property type="match status" value="1"/>
</dbReference>
<keyword evidence="5" id="KW-1133">Transmembrane helix</keyword>
<feature type="compositionally biased region" description="Basic and acidic residues" evidence="4">
    <location>
        <begin position="1"/>
        <end position="27"/>
    </location>
</feature>
<keyword evidence="2 5" id="KW-0472">Membrane</keyword>
<dbReference type="InterPro" id="IPR000163">
    <property type="entry name" value="Prohibitin"/>
</dbReference>
<evidence type="ECO:0000256" key="4">
    <source>
        <dbReference type="SAM" id="MobiDB-lite"/>
    </source>
</evidence>
<dbReference type="SMART" id="SM00244">
    <property type="entry name" value="PHB"/>
    <property type="match status" value="1"/>
</dbReference>
<feature type="compositionally biased region" description="Gly residues" evidence="4">
    <location>
        <begin position="47"/>
        <end position="65"/>
    </location>
</feature>
<evidence type="ECO:0000313" key="8">
    <source>
        <dbReference type="Proteomes" id="UP000663929"/>
    </source>
</evidence>
<dbReference type="GO" id="GO:0016020">
    <property type="term" value="C:membrane"/>
    <property type="evidence" value="ECO:0007669"/>
    <property type="project" value="UniProtKB-SubCell"/>
</dbReference>
<dbReference type="CDD" id="cd03401">
    <property type="entry name" value="SPFH_prohibitin"/>
    <property type="match status" value="1"/>
</dbReference>
<dbReference type="KEGG" id="scor:J3U87_27065"/>
<gene>
    <name evidence="7" type="ORF">J3U87_27065</name>
</gene>
<evidence type="ECO:0000256" key="2">
    <source>
        <dbReference type="ARBA" id="ARBA00023136"/>
    </source>
</evidence>
<evidence type="ECO:0000313" key="7">
    <source>
        <dbReference type="EMBL" id="QTD49263.1"/>
    </source>
</evidence>
<dbReference type="Pfam" id="PF01145">
    <property type="entry name" value="Band_7"/>
    <property type="match status" value="1"/>
</dbReference>
<reference evidence="7" key="1">
    <citation type="submission" date="2021-03" db="EMBL/GenBank/DDBJ databases">
        <title>Acanthopleuribacteraceae sp. M133.</title>
        <authorList>
            <person name="Wang G."/>
        </authorList>
    </citation>
    <scope>NUCLEOTIDE SEQUENCE</scope>
    <source>
        <strain evidence="7">M133</strain>
    </source>
</reference>
<dbReference type="RefSeq" id="WP_237378904.1">
    <property type="nucleotide sequence ID" value="NZ_CP071793.1"/>
</dbReference>
<feature type="region of interest" description="Disordered" evidence="4">
    <location>
        <begin position="373"/>
        <end position="413"/>
    </location>
</feature>
<protein>
    <submittedName>
        <fullName evidence="7">Prohibitin family protein</fullName>
    </submittedName>
</protein>
<keyword evidence="5" id="KW-0812">Transmembrane</keyword>
<evidence type="ECO:0000256" key="1">
    <source>
        <dbReference type="ARBA" id="ARBA00004167"/>
    </source>
</evidence>
<evidence type="ECO:0000259" key="6">
    <source>
        <dbReference type="SMART" id="SM00244"/>
    </source>
</evidence>